<name>A0ACB7CF69_9ASCO</name>
<reference evidence="1 2" key="1">
    <citation type="journal article" date="2021" name="Commun. Biol.">
        <title>Genomic insights into the host specific adaptation of the Pneumocystis genus.</title>
        <authorList>
            <person name="Cisse O.H."/>
            <person name="Ma L."/>
            <person name="Dekker J.P."/>
            <person name="Khil P.P."/>
            <person name="Youn J.-H."/>
            <person name="Brenchley J.M."/>
            <person name="Blair R."/>
            <person name="Pahar B."/>
            <person name="Chabe M."/>
            <person name="Van Rompay K.K.A."/>
            <person name="Keesler R."/>
            <person name="Sukura A."/>
            <person name="Hirsch V."/>
            <person name="Kutty G."/>
            <person name="Liu Y."/>
            <person name="Peng L."/>
            <person name="Chen J."/>
            <person name="Song J."/>
            <person name="Weissenbacher-Lang C."/>
            <person name="Xu J."/>
            <person name="Upham N.S."/>
            <person name="Stajich J.E."/>
            <person name="Cuomo C.A."/>
            <person name="Cushion M.T."/>
            <person name="Kovacs J.A."/>
        </authorList>
    </citation>
    <scope>NUCLEOTIDE SEQUENCE [LARGE SCALE GENOMIC DNA]</scope>
    <source>
        <strain evidence="1 2">RABM</strain>
    </source>
</reference>
<keyword evidence="2" id="KW-1185">Reference proteome</keyword>
<proteinExistence type="predicted"/>
<dbReference type="EMBL" id="JABTEG010000004">
    <property type="protein sequence ID" value="KAG4305142.1"/>
    <property type="molecule type" value="Genomic_DNA"/>
</dbReference>
<gene>
    <name evidence="1" type="ORF">PORY_001312</name>
</gene>
<dbReference type="Proteomes" id="UP000768646">
    <property type="component" value="Unassembled WGS sequence"/>
</dbReference>
<accession>A0ACB7CF69</accession>
<organism evidence="1 2">
    <name type="scientific">Pneumocystis oryctolagi</name>
    <dbReference type="NCBI Taxonomy" id="42067"/>
    <lineage>
        <taxon>Eukaryota</taxon>
        <taxon>Fungi</taxon>
        <taxon>Dikarya</taxon>
        <taxon>Ascomycota</taxon>
        <taxon>Taphrinomycotina</taxon>
        <taxon>Pneumocystomycetes</taxon>
        <taxon>Pneumocystaceae</taxon>
        <taxon>Pneumocystis</taxon>
    </lineage>
</organism>
<sequence>MEKTNNFLHTDTVTLSTIKRDKMDGDVKLSWASAVSSSTPSINGENAQNGQESHSVESSQKLPDKKFVPAPAPKTNVWKTRQEQMIKLSNCQANVSGESKTASKTDGSSSKASLNGNSVDHKNSGLISILSDTESWPTLDKAVSEENSHEKEKPNPPLAKTSGKEKWVTYIPTITHSKPLPTKSGNRSREGRFHDNAFRGSAKNGRVASLDDSHTFSKNHREHKSDKGKNNKRNANNQDKRENKNAAQANSSKDKNVPNTSSQASGYTKENVSNTKDTNGISNELNIEDLKIKDNFNGVKEDTNRHQRNNNYRARGGPHIPFIHQNGQPLLNVGAFIQAPNIYMPFRPPACGNLNIPFYPNEKYQQPYMYDYSHMNHLGMMMPVIYDPIVLKNYILGQIDYYFSVENLCKDLFLRRHMDDQGWVNLLVLANFNRIRSFALEYNFIRDVTTYSRTVDVSFSDGYDRVRKKDGWEIWVLPEKERDPSVRSGRSLTSTNYSDNEKPNVTSKALKESVDALPFLPRANSNTALTTKSQGVPSNEACPNVLNQNLSLSTPVSNSTVHEEISDINKTEKDGQNNIKNN</sequence>
<protein>
    <submittedName>
        <fullName evidence="1">Uncharacterized protein</fullName>
    </submittedName>
</protein>
<comment type="caution">
    <text evidence="1">The sequence shown here is derived from an EMBL/GenBank/DDBJ whole genome shotgun (WGS) entry which is preliminary data.</text>
</comment>
<evidence type="ECO:0000313" key="1">
    <source>
        <dbReference type="EMBL" id="KAG4305142.1"/>
    </source>
</evidence>
<evidence type="ECO:0000313" key="2">
    <source>
        <dbReference type="Proteomes" id="UP000768646"/>
    </source>
</evidence>